<dbReference type="GO" id="GO:0003746">
    <property type="term" value="F:translation elongation factor activity"/>
    <property type="evidence" value="ECO:0000318"/>
    <property type="project" value="GO_Central"/>
</dbReference>
<accession>D8QTN3</accession>
<comment type="subunit">
    <text evidence="11">Component of the chloroplast ribosome 30S and 70S subunits, as well as polysomes.</text>
</comment>
<dbReference type="PROSITE" id="PS01126">
    <property type="entry name" value="EF_TS_1"/>
    <property type="match status" value="2"/>
</dbReference>
<dbReference type="Proteomes" id="UP000001514">
    <property type="component" value="Unassembled WGS sequence"/>
</dbReference>
<evidence type="ECO:0000256" key="8">
    <source>
        <dbReference type="ARBA" id="ARBA00025453"/>
    </source>
</evidence>
<comment type="subunit">
    <text evidence="10">Component of the chloroplast ribosome 70S subunit, and at low levels, present in polysomes.</text>
</comment>
<evidence type="ECO:0000256" key="11">
    <source>
        <dbReference type="ARBA" id="ARBA00065880"/>
    </source>
</evidence>
<dbReference type="KEGG" id="smo:SELMODRAFT_60716"/>
<dbReference type="FunFam" id="2.40.50.140:FF:000051">
    <property type="entry name" value="RNA-binding transcriptional accessory protein"/>
    <property type="match status" value="1"/>
</dbReference>
<dbReference type="Gene3D" id="1.10.8.10">
    <property type="entry name" value="DNA helicase RuvA subunit, C-terminal domain"/>
    <property type="match status" value="2"/>
</dbReference>
<feature type="domain" description="S1 motif" evidence="14">
    <location>
        <begin position="160"/>
        <end position="228"/>
    </location>
</feature>
<feature type="non-terminal residue" evidence="15">
    <location>
        <position position="877"/>
    </location>
</feature>
<dbReference type="AlphaFoldDB" id="D8QTN3"/>
<dbReference type="GO" id="GO:0005739">
    <property type="term" value="C:mitochondrion"/>
    <property type="evidence" value="ECO:0007669"/>
    <property type="project" value="GOC"/>
</dbReference>
<dbReference type="InterPro" id="IPR014039">
    <property type="entry name" value="Transl_elong_EFTs/EF1B_dimer"/>
</dbReference>
<evidence type="ECO:0000313" key="16">
    <source>
        <dbReference type="Proteomes" id="UP000001514"/>
    </source>
</evidence>
<keyword evidence="16" id="KW-1185">Reference proteome</keyword>
<sequence length="877" mass="95830">SDTAAGTQRRRPPAGTPSRITRTFPVQDEDLVADKVLTGRIKSIMTFGAFVDLGARVDGLLHISKLGEGFVKAVEDVVQVGQEVQVQILEADLQNRRVKLKLYDPTPKPEPTRAPSSGAPATGGREAFRGKIAGRGAPGAAGQNRRAATDKPKTSNYQKGQAATGVVKNLTRRGCFVELPGGEEGFMHANEISVAGENVPIETLVKVGQEVKVKVLRIIEGRINLTMKEELDLKKVNEEFNGSMTATNAFELAFRKNAAIRKYLEESGRLPVVEAADKKSKKTKAEEAHVNAEAPEDPASTADEAEIVKEEAPASQEKEPSVEQEATETVSAVREELPKEEEEELSEPKDVVAADAVPDVPVAEVENELVENKEEPAEVTSAAVQDKEPQQKEDVKEEEDEAKEAIAEVKENVEETKEESTTKEEMLATEAESVGTVISAALVKSLRQQSGAGMMDCKKALVETNGDFELAIEYLRKKGLAGADKKASRIAAEGAIGSYIHDGRIGVLLEVNCETDFVSRGELFTQLVEDLGMQLAASQQVEYVSVDDIPAEVKSKEFEIEMQREDIQSKPEAVRAKIVEGRVAKRLAELALLEKTFIKNDSLLVKDLVRQTIAAVGENIQVRRFARYIVGEGLEKRSYDIAAEVAAQAEAQAQKVVEAPATESTSDSSGSSETDKDAQTIAISASLVKQLREETGTGMMDCKKALVACKGDFEQAKDYLRKKGLASAEKKAGRIAAEGMVVSYIHASRIGVLVEVNSETDFVARNTVFKELADDLAMQLVACPQVEYVSVDDISADIKDKEREIEMQRDDLQNKPEQIRAKIVEGRLSKLLAERALLEQPYLKDDTRLVKDVLQAKTVSLGENIRVRRFERFTLGE</sequence>
<dbReference type="InterPro" id="IPR001816">
    <property type="entry name" value="Transl_elong_EFTs/EF1B"/>
</dbReference>
<dbReference type="Gene3D" id="3.30.479.20">
    <property type="entry name" value="Elongation factor Ts, dimerisation domain"/>
    <property type="match status" value="2"/>
</dbReference>
<dbReference type="FunFam" id="1.10.286.20:FF:000001">
    <property type="entry name" value="Elongation factor Ts"/>
    <property type="match status" value="2"/>
</dbReference>
<dbReference type="Gene3D" id="2.40.50.140">
    <property type="entry name" value="Nucleic acid-binding proteins"/>
    <property type="match status" value="2"/>
</dbReference>
<dbReference type="CDD" id="cd14275">
    <property type="entry name" value="UBA_EF-Ts"/>
    <property type="match status" value="2"/>
</dbReference>
<dbReference type="FunCoup" id="D8QTN3">
    <property type="interactions" value="1945"/>
</dbReference>
<dbReference type="FunFam" id="1.10.8.10:FF:000001">
    <property type="entry name" value="Elongation factor Ts"/>
    <property type="match status" value="2"/>
</dbReference>
<dbReference type="InParanoid" id="D8QTN3"/>
<dbReference type="SUPFAM" id="SSF46934">
    <property type="entry name" value="UBA-like"/>
    <property type="match status" value="2"/>
</dbReference>
<comment type="subcellular location">
    <subcellularLocation>
        <location evidence="1">Plastid</location>
        <location evidence="1">Chloroplast</location>
    </subcellularLocation>
</comment>
<dbReference type="PROSITE" id="PS50126">
    <property type="entry name" value="S1"/>
    <property type="match status" value="2"/>
</dbReference>
<evidence type="ECO:0000256" key="9">
    <source>
        <dbReference type="ARBA" id="ARBA00063456"/>
    </source>
</evidence>
<dbReference type="GO" id="GO:0009507">
    <property type="term" value="C:chloroplast"/>
    <property type="evidence" value="ECO:0007669"/>
    <property type="project" value="UniProtKB-SubCell"/>
</dbReference>
<dbReference type="PROSITE" id="PS01127">
    <property type="entry name" value="EF_TS_2"/>
    <property type="match status" value="2"/>
</dbReference>
<dbReference type="Pfam" id="PF00575">
    <property type="entry name" value="S1"/>
    <property type="match status" value="2"/>
</dbReference>
<comment type="subunit">
    <text evidence="9">Associates transiently with chloroplast polysomes.</text>
</comment>
<dbReference type="InterPro" id="IPR012340">
    <property type="entry name" value="NA-bd_OB-fold"/>
</dbReference>
<dbReference type="PANTHER" id="PTHR11741">
    <property type="entry name" value="ELONGATION FACTOR TS"/>
    <property type="match status" value="1"/>
</dbReference>
<dbReference type="InterPro" id="IPR036402">
    <property type="entry name" value="EF-Ts_dimer_sf"/>
</dbReference>
<evidence type="ECO:0000259" key="14">
    <source>
        <dbReference type="PROSITE" id="PS50126"/>
    </source>
</evidence>
<dbReference type="eggNOG" id="KOG1071">
    <property type="taxonomic scope" value="Eukaryota"/>
</dbReference>
<evidence type="ECO:0000256" key="1">
    <source>
        <dbReference type="ARBA" id="ARBA00004229"/>
    </source>
</evidence>
<organism evidence="16">
    <name type="scientific">Selaginella moellendorffii</name>
    <name type="common">Spikemoss</name>
    <dbReference type="NCBI Taxonomy" id="88036"/>
    <lineage>
        <taxon>Eukaryota</taxon>
        <taxon>Viridiplantae</taxon>
        <taxon>Streptophyta</taxon>
        <taxon>Embryophyta</taxon>
        <taxon>Tracheophyta</taxon>
        <taxon>Lycopodiopsida</taxon>
        <taxon>Selaginellales</taxon>
        <taxon>Selaginellaceae</taxon>
        <taxon>Selaginella</taxon>
    </lineage>
</organism>
<dbReference type="Gramene" id="EFJ36679">
    <property type="protein sequence ID" value="EFJ36679"/>
    <property type="gene ID" value="SELMODRAFT_60716"/>
</dbReference>
<dbReference type="STRING" id="88036.D8QTN3"/>
<dbReference type="GO" id="GO:0070125">
    <property type="term" value="P:mitochondrial translational elongation"/>
    <property type="evidence" value="ECO:0000318"/>
    <property type="project" value="GO_Central"/>
</dbReference>
<comment type="similarity">
    <text evidence="2 12">Belongs to the EF-Ts family.</text>
</comment>
<proteinExistence type="inferred from homology"/>
<evidence type="ECO:0000256" key="5">
    <source>
        <dbReference type="ARBA" id="ARBA00022737"/>
    </source>
</evidence>
<dbReference type="OMA" id="MQVAAYP"/>
<feature type="compositionally biased region" description="Basic and acidic residues" evidence="13">
    <location>
        <begin position="306"/>
        <end position="321"/>
    </location>
</feature>
<feature type="non-terminal residue" evidence="15">
    <location>
        <position position="1"/>
    </location>
</feature>
<feature type="region of interest" description="Disordered" evidence="13">
    <location>
        <begin position="103"/>
        <end position="162"/>
    </location>
</feature>
<dbReference type="NCBIfam" id="TIGR00116">
    <property type="entry name" value="tsf"/>
    <property type="match status" value="2"/>
</dbReference>
<name>D8QTN3_SELML</name>
<feature type="compositionally biased region" description="Basic and acidic residues" evidence="13">
    <location>
        <begin position="275"/>
        <end position="290"/>
    </location>
</feature>
<dbReference type="Gene3D" id="1.10.286.20">
    <property type="match status" value="2"/>
</dbReference>
<keyword evidence="6 12" id="KW-0251">Elongation factor</keyword>
<dbReference type="InterPro" id="IPR018101">
    <property type="entry name" value="Transl_elong_Ts_CS"/>
</dbReference>
<dbReference type="EMBL" id="GL377566">
    <property type="protein sequence ID" value="EFJ36679.1"/>
    <property type="molecule type" value="Genomic_DNA"/>
</dbReference>
<feature type="region of interest" description="Disordered" evidence="13">
    <location>
        <begin position="275"/>
        <end position="403"/>
    </location>
</feature>
<keyword evidence="5" id="KW-0677">Repeat</keyword>
<protein>
    <recommendedName>
        <fullName evidence="12">Elongation factor Ts</fullName>
    </recommendedName>
</protein>
<feature type="domain" description="S1 motif" evidence="14">
    <location>
        <begin position="34"/>
        <end position="103"/>
    </location>
</feature>
<evidence type="ECO:0000256" key="4">
    <source>
        <dbReference type="ARBA" id="ARBA00022640"/>
    </source>
</evidence>
<reference evidence="15 16" key="1">
    <citation type="journal article" date="2011" name="Science">
        <title>The Selaginella genome identifies genetic changes associated with the evolution of vascular plants.</title>
        <authorList>
            <person name="Banks J.A."/>
            <person name="Nishiyama T."/>
            <person name="Hasebe M."/>
            <person name="Bowman J.L."/>
            <person name="Gribskov M."/>
            <person name="dePamphilis C."/>
            <person name="Albert V.A."/>
            <person name="Aono N."/>
            <person name="Aoyama T."/>
            <person name="Ambrose B.A."/>
            <person name="Ashton N.W."/>
            <person name="Axtell M.J."/>
            <person name="Barker E."/>
            <person name="Barker M.S."/>
            <person name="Bennetzen J.L."/>
            <person name="Bonawitz N.D."/>
            <person name="Chapple C."/>
            <person name="Cheng C."/>
            <person name="Correa L.G."/>
            <person name="Dacre M."/>
            <person name="DeBarry J."/>
            <person name="Dreyer I."/>
            <person name="Elias M."/>
            <person name="Engstrom E.M."/>
            <person name="Estelle M."/>
            <person name="Feng L."/>
            <person name="Finet C."/>
            <person name="Floyd S.K."/>
            <person name="Frommer W.B."/>
            <person name="Fujita T."/>
            <person name="Gramzow L."/>
            <person name="Gutensohn M."/>
            <person name="Harholt J."/>
            <person name="Hattori M."/>
            <person name="Heyl A."/>
            <person name="Hirai T."/>
            <person name="Hiwatashi Y."/>
            <person name="Ishikawa M."/>
            <person name="Iwata M."/>
            <person name="Karol K.G."/>
            <person name="Koehler B."/>
            <person name="Kolukisaoglu U."/>
            <person name="Kubo M."/>
            <person name="Kurata T."/>
            <person name="Lalonde S."/>
            <person name="Li K."/>
            <person name="Li Y."/>
            <person name="Litt A."/>
            <person name="Lyons E."/>
            <person name="Manning G."/>
            <person name="Maruyama T."/>
            <person name="Michael T.P."/>
            <person name="Mikami K."/>
            <person name="Miyazaki S."/>
            <person name="Morinaga S."/>
            <person name="Murata T."/>
            <person name="Mueller-Roeber B."/>
            <person name="Nelson D.R."/>
            <person name="Obara M."/>
            <person name="Oguri Y."/>
            <person name="Olmstead R.G."/>
            <person name="Onodera N."/>
            <person name="Petersen B.L."/>
            <person name="Pils B."/>
            <person name="Prigge M."/>
            <person name="Rensing S.A."/>
            <person name="Riano-Pachon D.M."/>
            <person name="Roberts A.W."/>
            <person name="Sato Y."/>
            <person name="Scheller H.V."/>
            <person name="Schulz B."/>
            <person name="Schulz C."/>
            <person name="Shakirov E.V."/>
            <person name="Shibagaki N."/>
            <person name="Shinohara N."/>
            <person name="Shippen D.E."/>
            <person name="Soerensen I."/>
            <person name="Sotooka R."/>
            <person name="Sugimoto N."/>
            <person name="Sugita M."/>
            <person name="Sumikawa N."/>
            <person name="Tanurdzic M."/>
            <person name="Theissen G."/>
            <person name="Ulvskov P."/>
            <person name="Wakazuki S."/>
            <person name="Weng J.K."/>
            <person name="Willats W.W."/>
            <person name="Wipf D."/>
            <person name="Wolf P.G."/>
            <person name="Yang L."/>
            <person name="Zimmer A.D."/>
            <person name="Zhu Q."/>
            <person name="Mitros T."/>
            <person name="Hellsten U."/>
            <person name="Loque D."/>
            <person name="Otillar R."/>
            <person name="Salamov A."/>
            <person name="Schmutz J."/>
            <person name="Shapiro H."/>
            <person name="Lindquist E."/>
            <person name="Lucas S."/>
            <person name="Rokhsar D."/>
            <person name="Grigoriev I.V."/>
        </authorList>
    </citation>
    <scope>NUCLEOTIDE SEQUENCE [LARGE SCALE GENOMIC DNA]</scope>
</reference>
<dbReference type="HAMAP" id="MF_00050">
    <property type="entry name" value="EF_Ts"/>
    <property type="match status" value="2"/>
</dbReference>
<feature type="compositionally biased region" description="Low complexity" evidence="13">
    <location>
        <begin position="656"/>
        <end position="672"/>
    </location>
</feature>
<evidence type="ECO:0000313" key="15">
    <source>
        <dbReference type="EMBL" id="EFJ36679.1"/>
    </source>
</evidence>
<evidence type="ECO:0000256" key="10">
    <source>
        <dbReference type="ARBA" id="ARBA00065253"/>
    </source>
</evidence>
<keyword evidence="3" id="KW-0150">Chloroplast</keyword>
<comment type="function">
    <text evidence="8 12">Associates with the EF-Tu.GDP complex and induces the exchange of GDP to GTP. It remains bound to the aminoacyl-tRNA.EF-Tu.GTP complex up to the GTP hydrolysis stage on the ribosome.</text>
</comment>
<keyword evidence="7 12" id="KW-0648">Protein biosynthesis</keyword>
<evidence type="ECO:0000256" key="2">
    <source>
        <dbReference type="ARBA" id="ARBA00005532"/>
    </source>
</evidence>
<gene>
    <name evidence="15" type="ORF">SELMODRAFT_60716</name>
</gene>
<dbReference type="GO" id="GO:0003729">
    <property type="term" value="F:mRNA binding"/>
    <property type="evidence" value="ECO:0007669"/>
    <property type="project" value="UniProtKB-ARBA"/>
</dbReference>
<evidence type="ECO:0000256" key="6">
    <source>
        <dbReference type="ARBA" id="ARBA00022768"/>
    </source>
</evidence>
<dbReference type="SMART" id="SM00316">
    <property type="entry name" value="S1"/>
    <property type="match status" value="2"/>
</dbReference>
<evidence type="ECO:0000256" key="7">
    <source>
        <dbReference type="ARBA" id="ARBA00022917"/>
    </source>
</evidence>
<dbReference type="InterPro" id="IPR003029">
    <property type="entry name" value="S1_domain"/>
</dbReference>
<evidence type="ECO:0000256" key="13">
    <source>
        <dbReference type="SAM" id="MobiDB-lite"/>
    </source>
</evidence>
<dbReference type="HOGENOM" id="CLU_012395_0_0_1"/>
<keyword evidence="4" id="KW-0934">Plastid</keyword>
<dbReference type="PANTHER" id="PTHR11741:SF10">
    <property type="entry name" value="POLYPROTEIN OF EF-TS, CHLOROPLASTIC"/>
    <property type="match status" value="1"/>
</dbReference>
<dbReference type="SUPFAM" id="SSF54713">
    <property type="entry name" value="Elongation factor Ts (EF-Ts), dimerisation domain"/>
    <property type="match status" value="2"/>
</dbReference>
<feature type="compositionally biased region" description="Basic and acidic residues" evidence="13">
    <location>
        <begin position="385"/>
        <end position="395"/>
    </location>
</feature>
<evidence type="ECO:0000256" key="3">
    <source>
        <dbReference type="ARBA" id="ARBA00022528"/>
    </source>
</evidence>
<feature type="region of interest" description="Disordered" evidence="13">
    <location>
        <begin position="656"/>
        <end position="676"/>
    </location>
</feature>
<dbReference type="SUPFAM" id="SSF50249">
    <property type="entry name" value="Nucleic acid-binding proteins"/>
    <property type="match status" value="2"/>
</dbReference>
<feature type="compositionally biased region" description="Low complexity" evidence="13">
    <location>
        <begin position="353"/>
        <end position="364"/>
    </location>
</feature>
<dbReference type="Pfam" id="PF00889">
    <property type="entry name" value="EF_TS"/>
    <property type="match status" value="2"/>
</dbReference>
<evidence type="ECO:0000256" key="12">
    <source>
        <dbReference type="RuleBase" id="RU000642"/>
    </source>
</evidence>
<dbReference type="InterPro" id="IPR009060">
    <property type="entry name" value="UBA-like_sf"/>
</dbReference>